<dbReference type="PANTHER" id="PTHR34580">
    <property type="match status" value="1"/>
</dbReference>
<dbReference type="Pfam" id="PF25583">
    <property type="entry name" value="WCX"/>
    <property type="match status" value="1"/>
</dbReference>
<dbReference type="RefSeq" id="WP_255227496.1">
    <property type="nucleotide sequence ID" value="NZ_JAJEKE010000008.1"/>
</dbReference>
<dbReference type="Pfam" id="PF13280">
    <property type="entry name" value="WYL"/>
    <property type="match status" value="1"/>
</dbReference>
<dbReference type="InterPro" id="IPR051534">
    <property type="entry name" value="CBASS_pafABC_assoc_protein"/>
</dbReference>
<dbReference type="PIRSF" id="PIRSF016838">
    <property type="entry name" value="PafC"/>
    <property type="match status" value="1"/>
</dbReference>
<dbReference type="InterPro" id="IPR001034">
    <property type="entry name" value="DeoR_HTH"/>
</dbReference>
<dbReference type="Pfam" id="PF08279">
    <property type="entry name" value="HTH_11"/>
    <property type="match status" value="1"/>
</dbReference>
<keyword evidence="1" id="KW-0805">Transcription regulation</keyword>
<comment type="caution">
    <text evidence="4">The sequence shown here is derived from an EMBL/GenBank/DDBJ whole genome shotgun (WGS) entry which is preliminary data.</text>
</comment>
<evidence type="ECO:0000313" key="4">
    <source>
        <dbReference type="EMBL" id="MCQ1529978.1"/>
    </source>
</evidence>
<evidence type="ECO:0000259" key="3">
    <source>
        <dbReference type="PROSITE" id="PS51000"/>
    </source>
</evidence>
<accession>A0ABT1NFG9</accession>
<evidence type="ECO:0000313" key="5">
    <source>
        <dbReference type="Proteomes" id="UP001651880"/>
    </source>
</evidence>
<sequence>MKIDRLVSILVILLRRKRIQAKELAQMFEVSVRTILRDVEAINLAGIPIVTYQGANGGIGIAEGYRLDKSILTEDDMADIIATLKGAAKTLPDRRHEILMEKFKSILSSSQLEAVNSKANQLVIDHSPWGDDKSLKAKAALIRKAIEDNKELEFTYTDIEGGRTARRVEPYSLILKAQKWYLYGWCHLRQDFRLFKLSRIGEFTVSDMSFVKRKMPLEEYPWESEWQKPKDMVSLQLIFERVMKSIIVDFFGSDIEELEDGRLLINACMPENNWLYGFILSFGDQVEVINPPHIRTIIKEISEKIYRKYI</sequence>
<name>A0ABT1NFG9_9FIRM</name>
<dbReference type="InterPro" id="IPR013196">
    <property type="entry name" value="HTH_11"/>
</dbReference>
<evidence type="ECO:0000256" key="2">
    <source>
        <dbReference type="ARBA" id="ARBA00023163"/>
    </source>
</evidence>
<reference evidence="4 5" key="1">
    <citation type="submission" date="2021-10" db="EMBL/GenBank/DDBJ databases">
        <title>Lutispora strain m25 sp. nov., a thermophilic, non-spore-forming bacterium isolated from a lab-scale methanogenic bioreactor digesting anaerobic sludge.</title>
        <authorList>
            <person name="El Houari A."/>
            <person name="Mcdonald J."/>
        </authorList>
    </citation>
    <scope>NUCLEOTIDE SEQUENCE [LARGE SCALE GENOMIC DNA]</scope>
    <source>
        <strain evidence="5">m25</strain>
    </source>
</reference>
<dbReference type="PANTHER" id="PTHR34580:SF1">
    <property type="entry name" value="PROTEIN PAFC"/>
    <property type="match status" value="1"/>
</dbReference>
<keyword evidence="2" id="KW-0804">Transcription</keyword>
<organism evidence="4 5">
    <name type="scientific">Lutispora saccharofermentans</name>
    <dbReference type="NCBI Taxonomy" id="3024236"/>
    <lineage>
        <taxon>Bacteria</taxon>
        <taxon>Bacillati</taxon>
        <taxon>Bacillota</taxon>
        <taxon>Clostridia</taxon>
        <taxon>Lutisporales</taxon>
        <taxon>Lutisporaceae</taxon>
        <taxon>Lutispora</taxon>
    </lineage>
</organism>
<dbReference type="PROSITE" id="PS52050">
    <property type="entry name" value="WYL"/>
    <property type="match status" value="1"/>
</dbReference>
<dbReference type="InterPro" id="IPR036388">
    <property type="entry name" value="WH-like_DNA-bd_sf"/>
</dbReference>
<feature type="domain" description="HTH deoR-type" evidence="3">
    <location>
        <begin position="2"/>
        <end position="57"/>
    </location>
</feature>
<dbReference type="SUPFAM" id="SSF46785">
    <property type="entry name" value="Winged helix' DNA-binding domain"/>
    <property type="match status" value="1"/>
</dbReference>
<dbReference type="InterPro" id="IPR026881">
    <property type="entry name" value="WYL_dom"/>
</dbReference>
<dbReference type="PROSITE" id="PS51000">
    <property type="entry name" value="HTH_DEOR_2"/>
    <property type="match status" value="1"/>
</dbReference>
<dbReference type="InterPro" id="IPR028349">
    <property type="entry name" value="PafC-like"/>
</dbReference>
<dbReference type="InterPro" id="IPR057727">
    <property type="entry name" value="WCX_dom"/>
</dbReference>
<evidence type="ECO:0000256" key="1">
    <source>
        <dbReference type="ARBA" id="ARBA00023015"/>
    </source>
</evidence>
<dbReference type="Gene3D" id="1.10.10.10">
    <property type="entry name" value="Winged helix-like DNA-binding domain superfamily/Winged helix DNA-binding domain"/>
    <property type="match status" value="1"/>
</dbReference>
<proteinExistence type="predicted"/>
<dbReference type="Proteomes" id="UP001651880">
    <property type="component" value="Unassembled WGS sequence"/>
</dbReference>
<dbReference type="InterPro" id="IPR036390">
    <property type="entry name" value="WH_DNA-bd_sf"/>
</dbReference>
<keyword evidence="5" id="KW-1185">Reference proteome</keyword>
<dbReference type="EMBL" id="JAJEKE010000008">
    <property type="protein sequence ID" value="MCQ1529978.1"/>
    <property type="molecule type" value="Genomic_DNA"/>
</dbReference>
<protein>
    <submittedName>
        <fullName evidence="4">YafY family transcriptional regulator</fullName>
    </submittedName>
</protein>
<gene>
    <name evidence="4" type="ORF">LJD61_10530</name>
</gene>